<feature type="compositionally biased region" description="Basic and acidic residues" evidence="2">
    <location>
        <begin position="569"/>
        <end position="585"/>
    </location>
</feature>
<dbReference type="Pfam" id="PF00636">
    <property type="entry name" value="Ribonuclease_3"/>
    <property type="match status" value="1"/>
</dbReference>
<evidence type="ECO:0000313" key="5">
    <source>
        <dbReference type="Proteomes" id="UP000289152"/>
    </source>
</evidence>
<proteinExistence type="predicted"/>
<protein>
    <recommendedName>
        <fullName evidence="3">RNase III domain-containing protein</fullName>
    </recommendedName>
</protein>
<evidence type="ECO:0000256" key="1">
    <source>
        <dbReference type="ARBA" id="ARBA00022801"/>
    </source>
</evidence>
<feature type="compositionally biased region" description="Polar residues" evidence="2">
    <location>
        <begin position="198"/>
        <end position="220"/>
    </location>
</feature>
<feature type="region of interest" description="Disordered" evidence="2">
    <location>
        <begin position="196"/>
        <end position="236"/>
    </location>
</feature>
<evidence type="ECO:0000313" key="4">
    <source>
        <dbReference type="EMBL" id="RXK40063.1"/>
    </source>
</evidence>
<dbReference type="InterPro" id="IPR036389">
    <property type="entry name" value="RNase_III_sf"/>
</dbReference>
<feature type="domain" description="RNase III" evidence="3">
    <location>
        <begin position="44"/>
        <end position="165"/>
    </location>
</feature>
<keyword evidence="5" id="KW-1185">Reference proteome</keyword>
<feature type="compositionally biased region" description="Polar residues" evidence="2">
    <location>
        <begin position="420"/>
        <end position="434"/>
    </location>
</feature>
<feature type="region of interest" description="Disordered" evidence="2">
    <location>
        <begin position="394"/>
        <end position="438"/>
    </location>
</feature>
<accession>A0A4Q1BQ70</accession>
<feature type="compositionally biased region" description="Polar residues" evidence="2">
    <location>
        <begin position="1"/>
        <end position="10"/>
    </location>
</feature>
<feature type="compositionally biased region" description="Low complexity" evidence="2">
    <location>
        <begin position="408"/>
        <end position="419"/>
    </location>
</feature>
<feature type="region of interest" description="Disordered" evidence="2">
    <location>
        <begin position="529"/>
        <end position="616"/>
    </location>
</feature>
<sequence length="694" mass="75136">MSSPSHISNPTPEPTLVQLADYHPPPLPNDIPLPPLPPITDPGLLKLALTHSSAHQLPHRPSEIVLDESRAVDDYEKLEHVGDALLGAVVNIMLHDMFPSLKPGPATMLKSHLVKNQTLADISDRYGLPQQMRGDSSGLWVVRQQQKARASIFEAYIAGVFYSYLFEGESVEAKGGVAALATPLKPTPKAVSAVQKLQVHNPSPSKPSVPTGNHLRNSSKTKTDKPSGPPHDPFAHLLMPILAPETKSQPDEAPASPSMLSHQFDWGSLPGPPSYKRSRGDAMVYLDSWLHPLFTPIAHWYLWCMKRHAMRLETLYPRPPTPPRAPERTMEDWRAQGANALLQSWNVGRSGGSIKYYSALGDDEVWKVTCKLQVGGPANPAKRGVLVNVTNPSLSEQGQEEKAQESLGQVGSQAASQQGTETQHGVTEGGTTSPREGPVVVELVKQIVREISNKLSTIDRETITKVEDHENSDAEGEDNRLAAGTLSDIHHDQKSTATSVNQSNQESGEPLSVTVNVVGHLQETLPIDPTIIPIPSSPHPQESQGVKDDVQTPEHLSIHESTDTGAQTRQEEETPEVADRSDNKTDSLQNGNVSDAVSREEAAITSNSPLKEPSAPVVETVNAPAPPTEKIIPLPRLADISDIEVLPNGIKKGDILTANSSSVIKNRAVCNAAYQICRQVGIAHWAAVEETVVD</sequence>
<dbReference type="InterPro" id="IPR000999">
    <property type="entry name" value="RNase_III_dom"/>
</dbReference>
<comment type="caution">
    <text evidence="4">The sequence shown here is derived from an EMBL/GenBank/DDBJ whole genome shotgun (WGS) entry which is preliminary data.</text>
</comment>
<dbReference type="STRING" id="5217.A0A4Q1BQ70"/>
<dbReference type="Proteomes" id="UP000289152">
    <property type="component" value="Unassembled WGS sequence"/>
</dbReference>
<dbReference type="Gene3D" id="1.10.1520.10">
    <property type="entry name" value="Ribonuclease III domain"/>
    <property type="match status" value="1"/>
</dbReference>
<dbReference type="SMART" id="SM00535">
    <property type="entry name" value="RIBOc"/>
    <property type="match status" value="1"/>
</dbReference>
<dbReference type="PROSITE" id="PS50142">
    <property type="entry name" value="RNASE_3_2"/>
    <property type="match status" value="1"/>
</dbReference>
<dbReference type="SUPFAM" id="SSF69065">
    <property type="entry name" value="RNase III domain-like"/>
    <property type="match status" value="1"/>
</dbReference>
<dbReference type="PANTHER" id="PTHR14950:SF37">
    <property type="entry name" value="ENDORIBONUCLEASE DICER"/>
    <property type="match status" value="1"/>
</dbReference>
<name>A0A4Q1BQ70_TREME</name>
<dbReference type="AlphaFoldDB" id="A0A4Q1BQ70"/>
<dbReference type="OrthoDB" id="2392202at2759"/>
<organism evidence="4 5">
    <name type="scientific">Tremella mesenterica</name>
    <name type="common">Jelly fungus</name>
    <dbReference type="NCBI Taxonomy" id="5217"/>
    <lineage>
        <taxon>Eukaryota</taxon>
        <taxon>Fungi</taxon>
        <taxon>Dikarya</taxon>
        <taxon>Basidiomycota</taxon>
        <taxon>Agaricomycotina</taxon>
        <taxon>Tremellomycetes</taxon>
        <taxon>Tremellales</taxon>
        <taxon>Tremellaceae</taxon>
        <taxon>Tremella</taxon>
    </lineage>
</organism>
<gene>
    <name evidence="4" type="ORF">M231_02703</name>
</gene>
<dbReference type="InParanoid" id="A0A4Q1BQ70"/>
<evidence type="ECO:0000256" key="2">
    <source>
        <dbReference type="SAM" id="MobiDB-lite"/>
    </source>
</evidence>
<reference evidence="4 5" key="1">
    <citation type="submission" date="2016-06" db="EMBL/GenBank/DDBJ databases">
        <title>Evolution of pathogenesis and genome organization in the Tremellales.</title>
        <authorList>
            <person name="Cuomo C."/>
            <person name="Litvintseva A."/>
            <person name="Heitman J."/>
            <person name="Chen Y."/>
            <person name="Sun S."/>
            <person name="Springer D."/>
            <person name="Dromer F."/>
            <person name="Young S."/>
            <person name="Zeng Q."/>
            <person name="Chapman S."/>
            <person name="Gujja S."/>
            <person name="Saif S."/>
            <person name="Birren B."/>
        </authorList>
    </citation>
    <scope>NUCLEOTIDE SEQUENCE [LARGE SCALE GENOMIC DNA]</scope>
    <source>
        <strain evidence="4 5">ATCC 28783</strain>
    </source>
</reference>
<dbReference type="VEuPathDB" id="FungiDB:TREMEDRAFT_64292"/>
<dbReference type="GO" id="GO:0004525">
    <property type="term" value="F:ribonuclease III activity"/>
    <property type="evidence" value="ECO:0007669"/>
    <property type="project" value="InterPro"/>
</dbReference>
<evidence type="ECO:0000259" key="3">
    <source>
        <dbReference type="PROSITE" id="PS50142"/>
    </source>
</evidence>
<feature type="compositionally biased region" description="Polar residues" evidence="2">
    <location>
        <begin position="586"/>
        <end position="595"/>
    </location>
</feature>
<dbReference type="GO" id="GO:0006396">
    <property type="term" value="P:RNA processing"/>
    <property type="evidence" value="ECO:0007669"/>
    <property type="project" value="InterPro"/>
</dbReference>
<dbReference type="CDD" id="cd00593">
    <property type="entry name" value="RIBOc"/>
    <property type="match status" value="1"/>
</dbReference>
<dbReference type="EMBL" id="SDIL01000023">
    <property type="protein sequence ID" value="RXK40063.1"/>
    <property type="molecule type" value="Genomic_DNA"/>
</dbReference>
<dbReference type="PANTHER" id="PTHR14950">
    <property type="entry name" value="DICER-RELATED"/>
    <property type="match status" value="1"/>
</dbReference>
<feature type="region of interest" description="Disordered" evidence="2">
    <location>
        <begin position="1"/>
        <end position="29"/>
    </location>
</feature>
<keyword evidence="1" id="KW-0378">Hydrolase</keyword>
<feature type="compositionally biased region" description="Basic and acidic residues" evidence="2">
    <location>
        <begin position="545"/>
        <end position="562"/>
    </location>
</feature>